<sequence length="44" mass="4877">MPEVEDAEVTEMTDDELEEAVKEAVDTDTETADEEVMGFAPRDS</sequence>
<dbReference type="EMBL" id="JBHUDH010000187">
    <property type="protein sequence ID" value="MFD1527382.1"/>
    <property type="molecule type" value="Genomic_DNA"/>
</dbReference>
<name>A0ABD6B9Q0_9EURY</name>
<feature type="compositionally biased region" description="Acidic residues" evidence="1">
    <location>
        <begin position="26"/>
        <end position="36"/>
    </location>
</feature>
<organism evidence="2 3">
    <name type="scientific">Halolamina salina</name>
    <dbReference type="NCBI Taxonomy" id="1220023"/>
    <lineage>
        <taxon>Archaea</taxon>
        <taxon>Methanobacteriati</taxon>
        <taxon>Methanobacteriota</taxon>
        <taxon>Stenosarchaea group</taxon>
        <taxon>Halobacteria</taxon>
        <taxon>Halobacteriales</taxon>
        <taxon>Haloferacaceae</taxon>
    </lineage>
</organism>
<dbReference type="RefSeq" id="WP_379730493.1">
    <property type="nucleotide sequence ID" value="NZ_JBHSWZ010000006.1"/>
</dbReference>
<evidence type="ECO:0000313" key="2">
    <source>
        <dbReference type="EMBL" id="MFD1527382.1"/>
    </source>
</evidence>
<accession>A0ABD6B9Q0</accession>
<proteinExistence type="predicted"/>
<gene>
    <name evidence="2" type="ORF">ACFR9S_13935</name>
</gene>
<keyword evidence="3" id="KW-1185">Reference proteome</keyword>
<feature type="compositionally biased region" description="Acidic residues" evidence="1">
    <location>
        <begin position="1"/>
        <end position="18"/>
    </location>
</feature>
<evidence type="ECO:0000256" key="1">
    <source>
        <dbReference type="SAM" id="MobiDB-lite"/>
    </source>
</evidence>
<protein>
    <submittedName>
        <fullName evidence="2">Uncharacterized protein</fullName>
    </submittedName>
</protein>
<reference evidence="2 3" key="1">
    <citation type="journal article" date="2019" name="Int. J. Syst. Evol. Microbiol.">
        <title>The Global Catalogue of Microorganisms (GCM) 10K type strain sequencing project: providing services to taxonomists for standard genome sequencing and annotation.</title>
        <authorList>
            <consortium name="The Broad Institute Genomics Platform"/>
            <consortium name="The Broad Institute Genome Sequencing Center for Infectious Disease"/>
            <person name="Wu L."/>
            <person name="Ma J."/>
        </authorList>
    </citation>
    <scope>NUCLEOTIDE SEQUENCE [LARGE SCALE GENOMIC DNA]</scope>
    <source>
        <strain evidence="2 3">CGMCC 1.12285</strain>
    </source>
</reference>
<comment type="caution">
    <text evidence="2">The sequence shown here is derived from an EMBL/GenBank/DDBJ whole genome shotgun (WGS) entry which is preliminary data.</text>
</comment>
<feature type="region of interest" description="Disordered" evidence="1">
    <location>
        <begin position="1"/>
        <end position="44"/>
    </location>
</feature>
<dbReference type="AlphaFoldDB" id="A0ABD6B9Q0"/>
<evidence type="ECO:0000313" key="3">
    <source>
        <dbReference type="Proteomes" id="UP001597111"/>
    </source>
</evidence>
<dbReference type="Proteomes" id="UP001597111">
    <property type="component" value="Unassembled WGS sequence"/>
</dbReference>